<comment type="catalytic activity">
    <reaction evidence="10">
        <text>D-glyceraldehyde 3-phosphate + pyruvate + H(+) = 1-deoxy-D-xylulose 5-phosphate + CO2</text>
        <dbReference type="Rhea" id="RHEA:12605"/>
        <dbReference type="ChEBI" id="CHEBI:15361"/>
        <dbReference type="ChEBI" id="CHEBI:15378"/>
        <dbReference type="ChEBI" id="CHEBI:16526"/>
        <dbReference type="ChEBI" id="CHEBI:57792"/>
        <dbReference type="ChEBI" id="CHEBI:59776"/>
        <dbReference type="EC" id="2.2.1.7"/>
    </reaction>
</comment>
<accession>A0ABC9VCX3</accession>
<dbReference type="PROSITE" id="PS00801">
    <property type="entry name" value="TRANSKETOLASE_1"/>
    <property type="match status" value="1"/>
</dbReference>
<feature type="binding site" evidence="10">
    <location>
        <begin position="113"/>
        <end position="115"/>
    </location>
    <ligand>
        <name>thiamine diphosphate</name>
        <dbReference type="ChEBI" id="CHEBI:58937"/>
    </ligand>
</feature>
<dbReference type="CDD" id="cd02007">
    <property type="entry name" value="TPP_DXS"/>
    <property type="match status" value="1"/>
</dbReference>
<keyword evidence="8 10" id="KW-0786">Thiamine pyrophosphate</keyword>
<feature type="binding site" evidence="10">
    <location>
        <position position="173"/>
    </location>
    <ligand>
        <name>thiamine diphosphate</name>
        <dbReference type="ChEBI" id="CHEBI:58937"/>
    </ligand>
</feature>
<dbReference type="Pfam" id="PF13292">
    <property type="entry name" value="DXP_synthase_N"/>
    <property type="match status" value="1"/>
</dbReference>
<comment type="caution">
    <text evidence="12">The sequence shown here is derived from an EMBL/GenBank/DDBJ whole genome shotgun (WGS) entry which is preliminary data.</text>
</comment>
<feature type="binding site" evidence="10">
    <location>
        <position position="367"/>
    </location>
    <ligand>
        <name>thiamine diphosphate</name>
        <dbReference type="ChEBI" id="CHEBI:58937"/>
    </ligand>
</feature>
<dbReference type="Gene3D" id="3.40.50.920">
    <property type="match status" value="1"/>
</dbReference>
<dbReference type="SMART" id="SM00861">
    <property type="entry name" value="Transket_pyr"/>
    <property type="match status" value="1"/>
</dbReference>
<dbReference type="InterPro" id="IPR009014">
    <property type="entry name" value="Transketo_C/PFOR_II"/>
</dbReference>
<dbReference type="AlphaFoldDB" id="A0ABC9VCX3"/>
<organism evidence="12 13">
    <name type="scientific">Parageobacillus genomosp. 1</name>
    <dbReference type="NCBI Taxonomy" id="1295642"/>
    <lineage>
        <taxon>Bacteria</taxon>
        <taxon>Bacillati</taxon>
        <taxon>Bacillota</taxon>
        <taxon>Bacilli</taxon>
        <taxon>Bacillales</taxon>
        <taxon>Anoxybacillaceae</taxon>
        <taxon>Parageobacillus</taxon>
    </lineage>
</organism>
<dbReference type="GO" id="GO:0016114">
    <property type="term" value="P:terpenoid biosynthetic process"/>
    <property type="evidence" value="ECO:0007669"/>
    <property type="project" value="UniProtKB-UniRule"/>
</dbReference>
<evidence type="ECO:0000256" key="10">
    <source>
        <dbReference type="HAMAP-Rule" id="MF_00315"/>
    </source>
</evidence>
<dbReference type="Proteomes" id="UP000023566">
    <property type="component" value="Chromosome"/>
</dbReference>
<evidence type="ECO:0000256" key="8">
    <source>
        <dbReference type="ARBA" id="ARBA00023052"/>
    </source>
</evidence>
<comment type="function">
    <text evidence="10">Catalyzes the acyloin condensation reaction between C atoms 2 and 3 of pyruvate and glyceraldehyde 3-phosphate to yield 1-deoxy-D-xylulose-5-phosphate (DXP).</text>
</comment>
<name>A0ABC9VCX3_9BACL</name>
<evidence type="ECO:0000256" key="3">
    <source>
        <dbReference type="ARBA" id="ARBA00011738"/>
    </source>
</evidence>
<feature type="binding site" evidence="10">
    <location>
        <position position="284"/>
    </location>
    <ligand>
        <name>thiamine diphosphate</name>
        <dbReference type="ChEBI" id="CHEBI:58937"/>
    </ligand>
</feature>
<evidence type="ECO:0000256" key="2">
    <source>
        <dbReference type="ARBA" id="ARBA00011081"/>
    </source>
</evidence>
<dbReference type="FunFam" id="3.40.50.970:FF:000030">
    <property type="entry name" value="1-deoxy-D-xylulose-5-phosphate synthase"/>
    <property type="match status" value="1"/>
</dbReference>
<dbReference type="SUPFAM" id="SSF52518">
    <property type="entry name" value="Thiamin diphosphate-binding fold (THDP-binding)"/>
    <property type="match status" value="2"/>
</dbReference>
<dbReference type="InterPro" id="IPR005477">
    <property type="entry name" value="Dxylulose-5-P_synthase"/>
</dbReference>
<evidence type="ECO:0000256" key="9">
    <source>
        <dbReference type="ARBA" id="ARBA00023229"/>
    </source>
</evidence>
<evidence type="ECO:0000313" key="12">
    <source>
        <dbReference type="EMBL" id="EZP76086.1"/>
    </source>
</evidence>
<feature type="binding site" evidence="10">
    <location>
        <position position="173"/>
    </location>
    <ligand>
        <name>Mg(2+)</name>
        <dbReference type="ChEBI" id="CHEBI:18420"/>
    </ligand>
</feature>
<dbReference type="PANTHER" id="PTHR43322:SF5">
    <property type="entry name" value="1-DEOXY-D-XYLULOSE-5-PHOSPHATE SYNTHASE, CHLOROPLASTIC"/>
    <property type="match status" value="1"/>
</dbReference>
<dbReference type="EMBL" id="AOTZ01000006">
    <property type="protein sequence ID" value="EZP76086.1"/>
    <property type="molecule type" value="Genomic_DNA"/>
</dbReference>
<feature type="binding site" evidence="10">
    <location>
        <position position="144"/>
    </location>
    <ligand>
        <name>Mg(2+)</name>
        <dbReference type="ChEBI" id="CHEBI:18420"/>
    </ligand>
</feature>
<dbReference type="EC" id="2.2.1.7" evidence="10"/>
<dbReference type="GO" id="GO:0000287">
    <property type="term" value="F:magnesium ion binding"/>
    <property type="evidence" value="ECO:0007669"/>
    <property type="project" value="UniProtKB-UniRule"/>
</dbReference>
<keyword evidence="7 10" id="KW-0784">Thiamine biosynthesis</keyword>
<dbReference type="HAMAP" id="MF_00315">
    <property type="entry name" value="DXP_synth"/>
    <property type="match status" value="1"/>
</dbReference>
<comment type="similarity">
    <text evidence="2 10">Belongs to the transketolase family. DXPS subfamily.</text>
</comment>
<evidence type="ECO:0000256" key="1">
    <source>
        <dbReference type="ARBA" id="ARBA00004980"/>
    </source>
</evidence>
<feature type="binding site" evidence="10">
    <location>
        <begin position="145"/>
        <end position="146"/>
    </location>
    <ligand>
        <name>thiamine diphosphate</name>
        <dbReference type="ChEBI" id="CHEBI:58937"/>
    </ligand>
</feature>
<dbReference type="NCBIfam" id="TIGR00204">
    <property type="entry name" value="dxs"/>
    <property type="match status" value="1"/>
</dbReference>
<keyword evidence="13" id="KW-1185">Reference proteome</keyword>
<evidence type="ECO:0000256" key="6">
    <source>
        <dbReference type="ARBA" id="ARBA00022842"/>
    </source>
</evidence>
<comment type="subunit">
    <text evidence="3 10">Homodimer.</text>
</comment>
<proteinExistence type="inferred from homology"/>
<dbReference type="NCBIfam" id="NF003933">
    <property type="entry name" value="PRK05444.2-2"/>
    <property type="match status" value="1"/>
</dbReference>
<feature type="binding site" evidence="10">
    <location>
        <position position="72"/>
    </location>
    <ligand>
        <name>thiamine diphosphate</name>
        <dbReference type="ChEBI" id="CHEBI:58937"/>
    </ligand>
</feature>
<dbReference type="InterPro" id="IPR020826">
    <property type="entry name" value="Transketolase_BS"/>
</dbReference>
<evidence type="ECO:0000313" key="13">
    <source>
        <dbReference type="Proteomes" id="UP000023566"/>
    </source>
</evidence>
<sequence length="630" mass="69643">MDVTKIENPRFLKNMSTNQLIELSADIRKFLIEKLSKTGGHIGPNLGVVELTIALHKEFDSPKDKLIWDVGHQSYVHKILTGRAAEFDTLRQYKGLSGFPKRNESEHDVWETGHSSTSLSAAMGMAIARDLKGTDEYIVPIIGDGALTGGMALEALNHIGHEKKDIIVVLNDNEMSIAPNVGALHNVLGRLRTAGKYQWVKDELELLLKRIPAVGGKLAATAERIKDSLKYLLVSGVFFEELGFTYFGPVDGHNFDDLLENLRYAKKTKGPVLLHVITKKGKGYSPAENDKVGTWHGTGPYKIETGDFLKPVETAPSWSELVSETVRKLARTDKRIVAITPAMPVGSKLEGFASEFPDRMFDVGIAEQHATTLAAGLATQGMKPFLAIYSTFLQRAYDQVVHDVCRQNLNVFFAIDRAGLVGADGETHQGVFDIAFLRHVPNLVIMMPKDENEGQHMVYTAIQYDDGPIALRFPRGNGLGVKLDEEFKEIPIGTWEVLREGSDLAILTFGTTISMALEAAEKLAKEKVSVKVVNARFIKPMDEKMLHDLLGSNMPILTIEEAVLQGGFGSAVLEFAHDHGYHQAVINRMGIPDRFIEHGSVKELLNEIGLTTSHIIDRVKTIIPKKQKRA</sequence>
<dbReference type="GO" id="GO:0009228">
    <property type="term" value="P:thiamine biosynthetic process"/>
    <property type="evidence" value="ECO:0007669"/>
    <property type="project" value="UniProtKB-UniRule"/>
</dbReference>
<dbReference type="FunFam" id="3.40.50.920:FF:000002">
    <property type="entry name" value="1-deoxy-D-xylulose-5-phosphate synthase"/>
    <property type="match status" value="1"/>
</dbReference>
<keyword evidence="4 10" id="KW-0808">Transferase</keyword>
<gene>
    <name evidence="10" type="primary">dxs</name>
    <name evidence="12" type="ORF">H839_12454</name>
</gene>
<dbReference type="InterPro" id="IPR005475">
    <property type="entry name" value="Transketolase-like_Pyr-bd"/>
</dbReference>
<reference evidence="12 13" key="1">
    <citation type="journal article" date="2014" name="Appl. Microbiol. Biotechnol.">
        <title>Transformable facultative thermophile Geobacillus stearothermophilus NUB3621 as a host strain for metabolic engineering.</title>
        <authorList>
            <person name="Blanchard K."/>
            <person name="Robic S."/>
            <person name="Matsumura I."/>
        </authorList>
    </citation>
    <scope>NUCLEOTIDE SEQUENCE [LARGE SCALE GENOMIC DNA]</scope>
    <source>
        <strain evidence="12 13">NUB3621</strain>
    </source>
</reference>
<dbReference type="InterPro" id="IPR029061">
    <property type="entry name" value="THDP-binding"/>
</dbReference>
<evidence type="ECO:0000256" key="4">
    <source>
        <dbReference type="ARBA" id="ARBA00022679"/>
    </source>
</evidence>
<dbReference type="Pfam" id="PF02779">
    <property type="entry name" value="Transket_pyr"/>
    <property type="match status" value="1"/>
</dbReference>
<dbReference type="CDD" id="cd07033">
    <property type="entry name" value="TPP_PYR_DXS_TK_like"/>
    <property type="match status" value="1"/>
</dbReference>
<evidence type="ECO:0000256" key="5">
    <source>
        <dbReference type="ARBA" id="ARBA00022723"/>
    </source>
</evidence>
<comment type="cofactor">
    <cofactor evidence="10">
        <name>Mg(2+)</name>
        <dbReference type="ChEBI" id="CHEBI:18420"/>
    </cofactor>
    <text evidence="10">Binds 1 Mg(2+) ion per subunit.</text>
</comment>
<dbReference type="Pfam" id="PF02780">
    <property type="entry name" value="Transketolase_C"/>
    <property type="match status" value="1"/>
</dbReference>
<dbReference type="PROSITE" id="PS00802">
    <property type="entry name" value="TRANSKETOLASE_2"/>
    <property type="match status" value="1"/>
</dbReference>
<keyword evidence="5 10" id="KW-0479">Metal-binding</keyword>
<dbReference type="InterPro" id="IPR033248">
    <property type="entry name" value="Transketolase_C"/>
</dbReference>
<protein>
    <recommendedName>
        <fullName evidence="10">1-deoxy-D-xylulose-5-phosphate synthase</fullName>
        <ecNumber evidence="10">2.2.1.7</ecNumber>
    </recommendedName>
    <alternativeName>
        <fullName evidence="10">1-deoxyxylulose-5-phosphate synthase</fullName>
        <shortName evidence="10">DXP synthase</shortName>
        <shortName evidence="10">DXPS</shortName>
    </alternativeName>
</protein>
<keyword evidence="9 10" id="KW-0414">Isoprene biosynthesis</keyword>
<dbReference type="GO" id="GO:0019682">
    <property type="term" value="P:glyceraldehyde-3-phosphate metabolic process"/>
    <property type="evidence" value="ECO:0007669"/>
    <property type="project" value="UniProtKB-ARBA"/>
</dbReference>
<dbReference type="RefSeq" id="WP_043905421.1">
    <property type="nucleotide sequence ID" value="NZ_CM002692.1"/>
</dbReference>
<comment type="cofactor">
    <cofactor evidence="10">
        <name>thiamine diphosphate</name>
        <dbReference type="ChEBI" id="CHEBI:58937"/>
    </cofactor>
    <text evidence="10">Binds 1 thiamine pyrophosphate per subunit.</text>
</comment>
<evidence type="ECO:0000256" key="7">
    <source>
        <dbReference type="ARBA" id="ARBA00022977"/>
    </source>
</evidence>
<dbReference type="SUPFAM" id="SSF52922">
    <property type="entry name" value="TK C-terminal domain-like"/>
    <property type="match status" value="1"/>
</dbReference>
<comment type="pathway">
    <text evidence="1 10">Metabolic intermediate biosynthesis; 1-deoxy-D-xylulose 5-phosphate biosynthesis; 1-deoxy-D-xylulose 5-phosphate from D-glyceraldehyde 3-phosphate and pyruvate: step 1/1.</text>
</comment>
<feature type="domain" description="Transketolase-like pyrimidine-binding" evidence="11">
    <location>
        <begin position="316"/>
        <end position="481"/>
    </location>
</feature>
<dbReference type="InterPro" id="IPR049557">
    <property type="entry name" value="Transketolase_CS"/>
</dbReference>
<evidence type="ECO:0000259" key="11">
    <source>
        <dbReference type="SMART" id="SM00861"/>
    </source>
</evidence>
<keyword evidence="6 10" id="KW-0460">Magnesium</keyword>
<dbReference type="PANTHER" id="PTHR43322">
    <property type="entry name" value="1-D-DEOXYXYLULOSE 5-PHOSPHATE SYNTHASE-RELATED"/>
    <property type="match status" value="1"/>
</dbReference>
<dbReference type="GO" id="GO:0030976">
    <property type="term" value="F:thiamine pyrophosphate binding"/>
    <property type="evidence" value="ECO:0007669"/>
    <property type="project" value="UniProtKB-UniRule"/>
</dbReference>
<dbReference type="GO" id="GO:0008661">
    <property type="term" value="F:1-deoxy-D-xylulose-5-phosphate synthase activity"/>
    <property type="evidence" value="ECO:0007669"/>
    <property type="project" value="UniProtKB-UniRule"/>
</dbReference>
<dbReference type="Gene3D" id="3.40.50.970">
    <property type="match status" value="2"/>
</dbReference>